<name>A0A6S6SXU8_9BACT</name>
<dbReference type="EMBL" id="CACVAP010000058">
    <property type="protein sequence ID" value="CAA6809327.1"/>
    <property type="molecule type" value="Genomic_DNA"/>
</dbReference>
<dbReference type="InterPro" id="IPR039426">
    <property type="entry name" value="TonB-dep_rcpt-like"/>
</dbReference>
<proteinExistence type="inferred from homology"/>
<dbReference type="Pfam" id="PF00593">
    <property type="entry name" value="TonB_dep_Rec_b-barrel"/>
    <property type="match status" value="1"/>
</dbReference>
<dbReference type="PROSITE" id="PS52016">
    <property type="entry name" value="TONB_DEPENDENT_REC_3"/>
    <property type="match status" value="1"/>
</dbReference>
<accession>A0A6S6SXU8</accession>
<keyword evidence="4 8" id="KW-0812">Transmembrane</keyword>
<keyword evidence="12" id="KW-0675">Receptor</keyword>
<dbReference type="InterPro" id="IPR036942">
    <property type="entry name" value="Beta-barrel_TonB_sf"/>
</dbReference>
<evidence type="ECO:0000313" key="12">
    <source>
        <dbReference type="EMBL" id="CAA6809327.1"/>
    </source>
</evidence>
<dbReference type="InterPro" id="IPR012910">
    <property type="entry name" value="Plug_dom"/>
</dbReference>
<dbReference type="GO" id="GO:0009279">
    <property type="term" value="C:cell outer membrane"/>
    <property type="evidence" value="ECO:0007669"/>
    <property type="project" value="UniProtKB-SubCell"/>
</dbReference>
<dbReference type="Gene3D" id="2.40.170.20">
    <property type="entry name" value="TonB-dependent receptor, beta-barrel domain"/>
    <property type="match status" value="1"/>
</dbReference>
<keyword evidence="6 8" id="KW-0472">Membrane</keyword>
<protein>
    <submittedName>
        <fullName evidence="12">TonB-dependent receptor</fullName>
    </submittedName>
</protein>
<dbReference type="GO" id="GO:0015344">
    <property type="term" value="F:siderophore uptake transmembrane transporter activity"/>
    <property type="evidence" value="ECO:0007669"/>
    <property type="project" value="TreeGrafter"/>
</dbReference>
<evidence type="ECO:0000256" key="3">
    <source>
        <dbReference type="ARBA" id="ARBA00022452"/>
    </source>
</evidence>
<dbReference type="CDD" id="cd01347">
    <property type="entry name" value="ligand_gated_channel"/>
    <property type="match status" value="1"/>
</dbReference>
<dbReference type="InterPro" id="IPR037066">
    <property type="entry name" value="Plug_dom_sf"/>
</dbReference>
<evidence type="ECO:0000256" key="1">
    <source>
        <dbReference type="ARBA" id="ARBA00004571"/>
    </source>
</evidence>
<evidence type="ECO:0000256" key="9">
    <source>
        <dbReference type="RuleBase" id="RU003357"/>
    </source>
</evidence>
<evidence type="ECO:0000256" key="2">
    <source>
        <dbReference type="ARBA" id="ARBA00022448"/>
    </source>
</evidence>
<evidence type="ECO:0000259" key="11">
    <source>
        <dbReference type="Pfam" id="PF07715"/>
    </source>
</evidence>
<keyword evidence="3 8" id="KW-1134">Transmembrane beta strand</keyword>
<dbReference type="Pfam" id="PF07715">
    <property type="entry name" value="Plug"/>
    <property type="match status" value="1"/>
</dbReference>
<keyword evidence="5 9" id="KW-0798">TonB box</keyword>
<dbReference type="PANTHER" id="PTHR30069:SF49">
    <property type="entry name" value="OUTER MEMBRANE PROTEIN C"/>
    <property type="match status" value="1"/>
</dbReference>
<feature type="domain" description="TonB-dependent receptor-like beta-barrel" evidence="10">
    <location>
        <begin position="233"/>
        <end position="630"/>
    </location>
</feature>
<reference evidence="12" key="1">
    <citation type="submission" date="2020-01" db="EMBL/GenBank/DDBJ databases">
        <authorList>
            <person name="Meier V. D."/>
            <person name="Meier V D."/>
        </authorList>
    </citation>
    <scope>NUCLEOTIDE SEQUENCE</scope>
    <source>
        <strain evidence="12">HLG_WM_MAG_06</strain>
    </source>
</reference>
<dbReference type="InterPro" id="IPR000531">
    <property type="entry name" value="Beta-barrel_TonB"/>
</dbReference>
<sequence>MRRTIYLSLAVIATLQAEEVLEDITIVDNGTTQIVKNISGEELKSADLAEALHKNVPSISLIRRSGIANDIILRGQKRDNINVTIDGAKIYGACVNRMDPPTSHVVTHAISDVEVQEGPFDVEEFGALSGSVKIKTKKPTKEVHGDISLNTGSFGYQKASGTISGGTDKVRVLFSASNETGEQYEDGNGDNFAEQLENYTTSTASAADDNFVYSTANRNKDAFEKTMYMGKVFVDFTPDQALEFSYTANRSDNILYPSSKMDALYDDSDILNLQYSVKNLSKYSKKLDMQVYNSKVEHPMSTKYRNAGQTQYMTHFLTTEMTGAKIKNNVDAFGQDISYGIDGSKRNWDGQYKMTNVASGAVNNMRKSIDDVDTENVGVFVKSKKTMGKVDLEMGARYDDTSIDTQSLTNQDNDYNALSANIFANYNLNENTKYFAGIGKSSRVPDARELYNTKTTGAINGNPNLNQTTNYELDLGIEKDYDNGSMKVKTFYSKLKDYIYYNGNPAVTANNFENIDATIYGLEISGSYMPKDDIYLSAGLAYKKGEKDTQTTGQTNKNLAEITPLKLNATAAYEYDENGMVEASIIAADRWDSIDSENGEQKLAGYGVVNLKTTRSFDNGLEFTLGVDNVLDKNYATTNTYKDLILMTDGSNTMLINEPGRYMYLNAKYQF</sequence>
<feature type="domain" description="TonB-dependent receptor plug" evidence="11">
    <location>
        <begin position="31"/>
        <end position="122"/>
    </location>
</feature>
<evidence type="ECO:0000256" key="5">
    <source>
        <dbReference type="ARBA" id="ARBA00023077"/>
    </source>
</evidence>
<dbReference type="AlphaFoldDB" id="A0A6S6SXU8"/>
<dbReference type="GO" id="GO:0044718">
    <property type="term" value="P:siderophore transmembrane transport"/>
    <property type="evidence" value="ECO:0007669"/>
    <property type="project" value="TreeGrafter"/>
</dbReference>
<dbReference type="SUPFAM" id="SSF56935">
    <property type="entry name" value="Porins"/>
    <property type="match status" value="1"/>
</dbReference>
<keyword evidence="2 8" id="KW-0813">Transport</keyword>
<comment type="similarity">
    <text evidence="8 9">Belongs to the TonB-dependent receptor family.</text>
</comment>
<dbReference type="Gene3D" id="2.170.130.10">
    <property type="entry name" value="TonB-dependent receptor, plug domain"/>
    <property type="match status" value="1"/>
</dbReference>
<gene>
    <name evidence="12" type="ORF">HELGO_WM17926</name>
</gene>
<keyword evidence="7 8" id="KW-0998">Cell outer membrane</keyword>
<evidence type="ECO:0000256" key="4">
    <source>
        <dbReference type="ARBA" id="ARBA00022692"/>
    </source>
</evidence>
<evidence type="ECO:0000256" key="7">
    <source>
        <dbReference type="ARBA" id="ARBA00023237"/>
    </source>
</evidence>
<organism evidence="12">
    <name type="scientific">uncultured Sulfurovum sp</name>
    <dbReference type="NCBI Taxonomy" id="269237"/>
    <lineage>
        <taxon>Bacteria</taxon>
        <taxon>Pseudomonadati</taxon>
        <taxon>Campylobacterota</taxon>
        <taxon>Epsilonproteobacteria</taxon>
        <taxon>Campylobacterales</taxon>
        <taxon>Sulfurovaceae</taxon>
        <taxon>Sulfurovum</taxon>
        <taxon>environmental samples</taxon>
    </lineage>
</organism>
<comment type="subcellular location">
    <subcellularLocation>
        <location evidence="1 8">Cell outer membrane</location>
        <topology evidence="1 8">Multi-pass membrane protein</topology>
    </subcellularLocation>
</comment>
<evidence type="ECO:0000256" key="6">
    <source>
        <dbReference type="ARBA" id="ARBA00023136"/>
    </source>
</evidence>
<evidence type="ECO:0000259" key="10">
    <source>
        <dbReference type="Pfam" id="PF00593"/>
    </source>
</evidence>
<evidence type="ECO:0000256" key="8">
    <source>
        <dbReference type="PROSITE-ProRule" id="PRU01360"/>
    </source>
</evidence>
<dbReference type="PANTHER" id="PTHR30069">
    <property type="entry name" value="TONB-DEPENDENT OUTER MEMBRANE RECEPTOR"/>
    <property type="match status" value="1"/>
</dbReference>